<reference evidence="1 2" key="1">
    <citation type="journal article" date="2013" name="Genome Announc.">
        <title>Genome Sequence of Novosphingobium lindaniclasticum LE124T, Isolated from a Hexachlorocyclohexane Dumpsite.</title>
        <authorList>
            <person name="Saxena A."/>
            <person name="Nayyar N."/>
            <person name="Sangwan N."/>
            <person name="Kumari R."/>
            <person name="Khurana J.P."/>
            <person name="Lal R."/>
        </authorList>
    </citation>
    <scope>NUCLEOTIDE SEQUENCE [LARGE SCALE GENOMIC DNA]</scope>
    <source>
        <strain evidence="1 2">LE124</strain>
    </source>
</reference>
<dbReference type="Proteomes" id="UP000015527">
    <property type="component" value="Unassembled WGS sequence"/>
</dbReference>
<dbReference type="SUPFAM" id="SSF53955">
    <property type="entry name" value="Lysozyme-like"/>
    <property type="match status" value="1"/>
</dbReference>
<dbReference type="PATRIC" id="fig|1096930.3.peg.3715"/>
<keyword evidence="2" id="KW-1185">Reference proteome</keyword>
<gene>
    <name evidence="1" type="ORF">L284_18810</name>
</gene>
<dbReference type="OrthoDB" id="3078754at2"/>
<sequence>MTAKPRRALANPAAFFASLRSITGGLDQKQVNIVNAIMASAAAWPVGWLAYALATTWHEARFTPQREWGLGKGRPYAAPGKYGQPQYGRGLVQLTWDRNYEWADKALGLKGTLLKNFDLALDPVLSVRILIKGMEEGAFTGRSLSRYISDTGTHEQFVQARRIINGTDRADDIADIADKIQAALIRGGWA</sequence>
<dbReference type="RefSeq" id="WP_021235513.1">
    <property type="nucleotide sequence ID" value="NZ_ATHL01000127.1"/>
</dbReference>
<evidence type="ECO:0000313" key="2">
    <source>
        <dbReference type="Proteomes" id="UP000015527"/>
    </source>
</evidence>
<dbReference type="EMBL" id="ATHL01000127">
    <property type="protein sequence ID" value="EQB09668.1"/>
    <property type="molecule type" value="Genomic_DNA"/>
</dbReference>
<dbReference type="eggNOG" id="COG3179">
    <property type="taxonomic scope" value="Bacteria"/>
</dbReference>
<protein>
    <recommendedName>
        <fullName evidence="3">Glycoside hydrolase family 19 catalytic domain-containing protein</fullName>
    </recommendedName>
</protein>
<dbReference type="AlphaFoldDB" id="T0HC07"/>
<dbReference type="Gene3D" id="1.10.530.10">
    <property type="match status" value="1"/>
</dbReference>
<accession>T0HC07</accession>
<proteinExistence type="predicted"/>
<evidence type="ECO:0008006" key="3">
    <source>
        <dbReference type="Google" id="ProtNLM"/>
    </source>
</evidence>
<dbReference type="InterPro" id="IPR023346">
    <property type="entry name" value="Lysozyme-like_dom_sf"/>
</dbReference>
<comment type="caution">
    <text evidence="1">The sequence shown here is derived from an EMBL/GenBank/DDBJ whole genome shotgun (WGS) entry which is preliminary data.</text>
</comment>
<organism evidence="1 2">
    <name type="scientific">Novosphingobium lindaniclasticum LE124</name>
    <dbReference type="NCBI Taxonomy" id="1096930"/>
    <lineage>
        <taxon>Bacteria</taxon>
        <taxon>Pseudomonadati</taxon>
        <taxon>Pseudomonadota</taxon>
        <taxon>Alphaproteobacteria</taxon>
        <taxon>Sphingomonadales</taxon>
        <taxon>Sphingomonadaceae</taxon>
        <taxon>Novosphingobium</taxon>
    </lineage>
</organism>
<evidence type="ECO:0000313" key="1">
    <source>
        <dbReference type="EMBL" id="EQB09668.1"/>
    </source>
</evidence>
<name>T0HC07_9SPHN</name>